<dbReference type="OrthoDB" id="9787219at2"/>
<dbReference type="Pfam" id="PF02826">
    <property type="entry name" value="2-Hacid_dh_C"/>
    <property type="match status" value="1"/>
</dbReference>
<dbReference type="AlphaFoldDB" id="A0A238K459"/>
<organism evidence="4 5">
    <name type="scientific">Pelagimonas varians</name>
    <dbReference type="NCBI Taxonomy" id="696760"/>
    <lineage>
        <taxon>Bacteria</taxon>
        <taxon>Pseudomonadati</taxon>
        <taxon>Pseudomonadota</taxon>
        <taxon>Alphaproteobacteria</taxon>
        <taxon>Rhodobacterales</taxon>
        <taxon>Roseobacteraceae</taxon>
        <taxon>Pelagimonas</taxon>
    </lineage>
</organism>
<name>A0A238K459_9RHOB</name>
<evidence type="ECO:0000256" key="2">
    <source>
        <dbReference type="ARBA" id="ARBA00023027"/>
    </source>
</evidence>
<dbReference type="CDD" id="cd12164">
    <property type="entry name" value="GDH_like_2"/>
    <property type="match status" value="1"/>
</dbReference>
<proteinExistence type="predicted"/>
<dbReference type="InterPro" id="IPR036291">
    <property type="entry name" value="NAD(P)-bd_dom_sf"/>
</dbReference>
<sequence>MTVHILFAAKVESWSDYEAPLRETLDAAGLDYVLDCDMQAEQVEYIIYAPNSGLTDFGLFPRLKAVLCLWAGVEDVVGNASLRVPLARMVDEDGLTQGMVEWVTGHTLRHHLGMDAHIVNPDQRWDCTPPAIAQDRPVTVLGLGALGLACAQSLAHLGFPVSGWSRSAKDLSGITCFSGADGLDDALSGAQIVVLLLPNTPATENTLNAARLALLAPGAFIINPGRGTLIDDNDLLDALDSGQVAHATLDVFRVEPLPQDHPYWPHPNVTVTPHIASFTRPSTAARVIAANIARSEQSEPMLHLVDRSVGY</sequence>
<dbReference type="EMBL" id="FXYH01000003">
    <property type="protein sequence ID" value="SMX37174.1"/>
    <property type="molecule type" value="Genomic_DNA"/>
</dbReference>
<protein>
    <submittedName>
        <fullName evidence="4">Glyoxylate/hydroxypyruvate reductase A</fullName>
        <ecNumber evidence="4">1.1.1.79</ecNumber>
    </submittedName>
</protein>
<dbReference type="GO" id="GO:0030267">
    <property type="term" value="F:glyoxylate reductase (NADPH) activity"/>
    <property type="evidence" value="ECO:0007669"/>
    <property type="project" value="UniProtKB-EC"/>
</dbReference>
<dbReference type="InterPro" id="IPR006140">
    <property type="entry name" value="D-isomer_DH_NAD-bd"/>
</dbReference>
<dbReference type="SUPFAM" id="SSF51735">
    <property type="entry name" value="NAD(P)-binding Rossmann-fold domains"/>
    <property type="match status" value="1"/>
</dbReference>
<dbReference type="PANTHER" id="PTHR43333:SF1">
    <property type="entry name" value="D-ISOMER SPECIFIC 2-HYDROXYACID DEHYDROGENASE NAD-BINDING DOMAIN-CONTAINING PROTEIN"/>
    <property type="match status" value="1"/>
</dbReference>
<dbReference type="Gene3D" id="3.40.50.720">
    <property type="entry name" value="NAD(P)-binding Rossmann-like Domain"/>
    <property type="match status" value="2"/>
</dbReference>
<gene>
    <name evidence="4" type="primary">ghrA</name>
    <name evidence="4" type="ORF">PEV8663_00956</name>
</gene>
<accession>A0A238K459</accession>
<evidence type="ECO:0000259" key="3">
    <source>
        <dbReference type="Pfam" id="PF02826"/>
    </source>
</evidence>
<feature type="domain" description="D-isomer specific 2-hydroxyacid dehydrogenase NAD-binding" evidence="3">
    <location>
        <begin position="131"/>
        <end position="276"/>
    </location>
</feature>
<keyword evidence="2" id="KW-0520">NAD</keyword>
<dbReference type="EC" id="1.1.1.79" evidence="4"/>
<keyword evidence="5" id="KW-1185">Reference proteome</keyword>
<evidence type="ECO:0000313" key="5">
    <source>
        <dbReference type="Proteomes" id="UP000220836"/>
    </source>
</evidence>
<dbReference type="PROSITE" id="PS00671">
    <property type="entry name" value="D_2_HYDROXYACID_DH_3"/>
    <property type="match status" value="1"/>
</dbReference>
<reference evidence="4 5" key="1">
    <citation type="submission" date="2017-05" db="EMBL/GenBank/DDBJ databases">
        <authorList>
            <person name="Song R."/>
            <person name="Chenine A.L."/>
            <person name="Ruprecht R.M."/>
        </authorList>
    </citation>
    <scope>NUCLEOTIDE SEQUENCE [LARGE SCALE GENOMIC DNA]</scope>
    <source>
        <strain evidence="4 5">CECT 8663</strain>
    </source>
</reference>
<dbReference type="InterPro" id="IPR029753">
    <property type="entry name" value="D-isomer_DH_CS"/>
</dbReference>
<evidence type="ECO:0000256" key="1">
    <source>
        <dbReference type="ARBA" id="ARBA00023002"/>
    </source>
</evidence>
<dbReference type="Proteomes" id="UP000220836">
    <property type="component" value="Unassembled WGS sequence"/>
</dbReference>
<dbReference type="RefSeq" id="WP_097803499.1">
    <property type="nucleotide sequence ID" value="NZ_FXYH01000003.1"/>
</dbReference>
<dbReference type="GO" id="GO:0051287">
    <property type="term" value="F:NAD binding"/>
    <property type="evidence" value="ECO:0007669"/>
    <property type="project" value="InterPro"/>
</dbReference>
<keyword evidence="4" id="KW-0670">Pyruvate</keyword>
<dbReference type="PANTHER" id="PTHR43333">
    <property type="entry name" value="2-HACID_DH_C DOMAIN-CONTAINING PROTEIN"/>
    <property type="match status" value="1"/>
</dbReference>
<evidence type="ECO:0000313" key="4">
    <source>
        <dbReference type="EMBL" id="SMX37174.1"/>
    </source>
</evidence>
<keyword evidence="1 4" id="KW-0560">Oxidoreductase</keyword>